<keyword evidence="2 5" id="KW-0489">Methyltransferase</keyword>
<reference evidence="5 6" key="1">
    <citation type="submission" date="2015-09" db="EMBL/GenBank/DDBJ databases">
        <authorList>
            <consortium name="Swine Surveillance"/>
        </authorList>
    </citation>
    <scope>NUCLEOTIDE SEQUENCE [LARGE SCALE GENOMIC DNA]</scope>
    <source>
        <strain evidence="5 6">CECT 8399</strain>
    </source>
</reference>
<feature type="compositionally biased region" description="Basic residues" evidence="4">
    <location>
        <begin position="1"/>
        <end position="10"/>
    </location>
</feature>
<dbReference type="Proteomes" id="UP000051326">
    <property type="component" value="Unassembled WGS sequence"/>
</dbReference>
<gene>
    <name evidence="5" type="ORF">PHA8399_00630</name>
</gene>
<comment type="similarity">
    <text evidence="1">Belongs to the trimethylamine methyltransferase family.</text>
</comment>
<dbReference type="GO" id="GO:0032259">
    <property type="term" value="P:methylation"/>
    <property type="evidence" value="ECO:0007669"/>
    <property type="project" value="UniProtKB-KW"/>
</dbReference>
<feature type="region of interest" description="Disordered" evidence="4">
    <location>
        <begin position="1"/>
        <end position="21"/>
    </location>
</feature>
<dbReference type="InterPro" id="IPR010426">
    <property type="entry name" value="MTTB_MeTrfase"/>
</dbReference>
<dbReference type="STRING" id="1396826.PHA8399_00630"/>
<proteinExistence type="inferred from homology"/>
<sequence>MRRARSRRRPAASVAAPVSKGPHSLATPAYALLTQAQVDRVVDTAIELLATSGVVFEPGGEADTLLRGAGCTLSDEGIVTIPETVTRRALETTARSATLWDRNGENPISIDCDHTWFMPGMTCIAVYDEETGEPRPSTRGDLALITRVADKLPHVDGVCIAVKNVEKSNQFGEIDEFACLMENTTKPLEYLCEHPTSLDAVIEMAAALRGSHQALRQKPYFLHLITPLPVNLARIHSDQIITAARAGIPVSVGTLPIGGASSPITLAGCITHALMTDFAAIVLGQLAAEGSFCVGSSDVNFMEPATGAIGSFSQTSVGDMAMCQVRRSLGFPSLTGIGGCSVARRFNQDAVWEISSNMTQMFYNRPATIDYMGSLDQGLTYSLHALLLCDDLAGLLRKMWQGLEISADQMAVDLIREVGPTGNFLAHQHTVDNCRTQVWDSRYFGPNIPLSNTGLADQDLLKRIDADLKEILAELGQPELPPETKAAVSAILNKYSDHAV</sequence>
<protein>
    <submittedName>
        <fullName evidence="5">Trimethylamine:corrinoid methyltransferase</fullName>
    </submittedName>
</protein>
<evidence type="ECO:0000256" key="2">
    <source>
        <dbReference type="ARBA" id="ARBA00022603"/>
    </source>
</evidence>
<name>A0A0P1HMV0_9RHOB</name>
<evidence type="ECO:0000313" key="5">
    <source>
        <dbReference type="EMBL" id="CUH98516.1"/>
    </source>
</evidence>
<evidence type="ECO:0000256" key="3">
    <source>
        <dbReference type="ARBA" id="ARBA00022679"/>
    </source>
</evidence>
<dbReference type="RefSeq" id="WP_058284737.1">
    <property type="nucleotide sequence ID" value="NZ_CYSR01000008.1"/>
</dbReference>
<dbReference type="GO" id="GO:0015948">
    <property type="term" value="P:methanogenesis"/>
    <property type="evidence" value="ECO:0007669"/>
    <property type="project" value="InterPro"/>
</dbReference>
<accession>A0A0P1HMV0</accession>
<organism evidence="5 6">
    <name type="scientific">Leisingera aquaemixtae</name>
    <dbReference type="NCBI Taxonomy" id="1396826"/>
    <lineage>
        <taxon>Bacteria</taxon>
        <taxon>Pseudomonadati</taxon>
        <taxon>Pseudomonadota</taxon>
        <taxon>Alphaproteobacteria</taxon>
        <taxon>Rhodobacterales</taxon>
        <taxon>Roseobacteraceae</taxon>
        <taxon>Leisingera</taxon>
    </lineage>
</organism>
<dbReference type="AlphaFoldDB" id="A0A0P1HMV0"/>
<dbReference type="GO" id="GO:0008168">
    <property type="term" value="F:methyltransferase activity"/>
    <property type="evidence" value="ECO:0007669"/>
    <property type="project" value="UniProtKB-KW"/>
</dbReference>
<dbReference type="InterPro" id="IPR038601">
    <property type="entry name" value="MttB-like_sf"/>
</dbReference>
<keyword evidence="3 5" id="KW-0808">Transferase</keyword>
<dbReference type="Gene3D" id="3.20.20.480">
    <property type="entry name" value="Trimethylamine methyltransferase-like"/>
    <property type="match status" value="1"/>
</dbReference>
<evidence type="ECO:0000256" key="1">
    <source>
        <dbReference type="ARBA" id="ARBA00007137"/>
    </source>
</evidence>
<dbReference type="EMBL" id="CYSR01000008">
    <property type="protein sequence ID" value="CUH98516.1"/>
    <property type="molecule type" value="Genomic_DNA"/>
</dbReference>
<evidence type="ECO:0000313" key="6">
    <source>
        <dbReference type="Proteomes" id="UP000051326"/>
    </source>
</evidence>
<evidence type="ECO:0000256" key="4">
    <source>
        <dbReference type="SAM" id="MobiDB-lite"/>
    </source>
</evidence>
<dbReference type="Pfam" id="PF06253">
    <property type="entry name" value="MTTB"/>
    <property type="match status" value="1"/>
</dbReference>